<reference evidence="1 2" key="1">
    <citation type="submission" date="2016-11" db="EMBL/GenBank/DDBJ databases">
        <authorList>
            <person name="Jaros S."/>
            <person name="Januszkiewicz K."/>
            <person name="Wedrychowicz H."/>
        </authorList>
    </citation>
    <scope>NUCLEOTIDE SEQUENCE [LARGE SCALE GENOMIC DNA]</scope>
    <source>
        <strain evidence="1 2">DSM 17137</strain>
    </source>
</reference>
<dbReference type="AlphaFoldDB" id="A0A1M4TZZ0"/>
<dbReference type="InterPro" id="IPR036514">
    <property type="entry name" value="SGNH_hydro_sf"/>
</dbReference>
<sequence length="326" mass="35616">MPRRKFGFPALRRRTALSLLPMGFFGALLLGSSARSAATDHASALSLYDRPALVPERPLSVYHLGHSLVGRDMPAMLAQLAGNGHDYQSQLGWGTSLKEHWGPIEGINGFDVENDHPRYRDAASAVESGDYDSIVVTEMVEIRSAIAYHDSANYLARWAERAHSARNDVNVYLYETWPEITDPEGWLERVDLDLTRYWEQQILLPAAAKSGHPIYVIPGGQALAAVVRAVIERGGVDGVTRVEDFFALAPDGSQDAVHFNDLGAYVIALTHYAVLYQRDPSGLPYQLNKAGGSAAVSPGPALAELMQATVWRVVNAYPKTGLPNLP</sequence>
<evidence type="ECO:0000313" key="2">
    <source>
        <dbReference type="Proteomes" id="UP000184533"/>
    </source>
</evidence>
<evidence type="ECO:0000313" key="1">
    <source>
        <dbReference type="EMBL" id="SHE49907.1"/>
    </source>
</evidence>
<evidence type="ECO:0008006" key="3">
    <source>
        <dbReference type="Google" id="ProtNLM"/>
    </source>
</evidence>
<dbReference type="Gene3D" id="3.40.50.1110">
    <property type="entry name" value="SGNH hydrolase"/>
    <property type="match status" value="1"/>
</dbReference>
<dbReference type="GO" id="GO:0016788">
    <property type="term" value="F:hydrolase activity, acting on ester bonds"/>
    <property type="evidence" value="ECO:0007669"/>
    <property type="project" value="UniProtKB-ARBA"/>
</dbReference>
<name>A0A1M4TZZ0_9HYPH</name>
<proteinExistence type="predicted"/>
<organism evidence="1 2">
    <name type="scientific">Devosia limi DSM 17137</name>
    <dbReference type="NCBI Taxonomy" id="1121477"/>
    <lineage>
        <taxon>Bacteria</taxon>
        <taxon>Pseudomonadati</taxon>
        <taxon>Pseudomonadota</taxon>
        <taxon>Alphaproteobacteria</taxon>
        <taxon>Hyphomicrobiales</taxon>
        <taxon>Devosiaceae</taxon>
        <taxon>Devosia</taxon>
    </lineage>
</organism>
<dbReference type="EMBL" id="FQVC01000001">
    <property type="protein sequence ID" value="SHE49907.1"/>
    <property type="molecule type" value="Genomic_DNA"/>
</dbReference>
<accession>A0A1M4TZZ0</accession>
<gene>
    <name evidence="1" type="ORF">SAMN02745223_00557</name>
</gene>
<dbReference type="Proteomes" id="UP000184533">
    <property type="component" value="Unassembled WGS sequence"/>
</dbReference>
<protein>
    <recommendedName>
        <fullName evidence="3">SGNH/GDSL hydrolase family protein</fullName>
    </recommendedName>
</protein>